<evidence type="ECO:0000256" key="4">
    <source>
        <dbReference type="ARBA" id="ARBA00022741"/>
    </source>
</evidence>
<evidence type="ECO:0000313" key="13">
    <source>
        <dbReference type="Proteomes" id="UP000694680"/>
    </source>
</evidence>
<dbReference type="GeneID" id="114473097"/>
<keyword evidence="3 10" id="KW-0732">Signal</keyword>
<evidence type="ECO:0000256" key="8">
    <source>
        <dbReference type="PIRNR" id="PIRNR038079"/>
    </source>
</evidence>
<dbReference type="GO" id="GO:0016887">
    <property type="term" value="F:ATP hydrolysis activity"/>
    <property type="evidence" value="ECO:0007669"/>
    <property type="project" value="InterPro"/>
</dbReference>
<comment type="similarity">
    <text evidence="2 8">Belongs to the ClpA/ClpB family. Torsin subfamily.</text>
</comment>
<accession>A0A8C5F0N7</accession>
<dbReference type="GO" id="GO:0005788">
    <property type="term" value="C:endoplasmic reticulum lumen"/>
    <property type="evidence" value="ECO:0007669"/>
    <property type="project" value="UniProtKB-SubCell"/>
</dbReference>
<dbReference type="GO" id="GO:0005635">
    <property type="term" value="C:nuclear envelope"/>
    <property type="evidence" value="ECO:0007669"/>
    <property type="project" value="TreeGrafter"/>
</dbReference>
<evidence type="ECO:0000256" key="2">
    <source>
        <dbReference type="ARBA" id="ARBA00006235"/>
    </source>
</evidence>
<dbReference type="OrthoDB" id="19623at2759"/>
<feature type="binding site" evidence="9">
    <location>
        <begin position="102"/>
        <end position="109"/>
    </location>
    <ligand>
        <name>ATP</name>
        <dbReference type="ChEBI" id="CHEBI:30616"/>
    </ligand>
</feature>
<evidence type="ECO:0000313" key="12">
    <source>
        <dbReference type="Ensembl" id="ENSGWIP00000027168.1"/>
    </source>
</evidence>
<sequence>MKLLSMCVRVCVLVLLSGILRVHANPFVVVGGLVASGTALYSYIYHERCNSNWIGYNPKGLKDDLKQKLFGQHIAAPVIFQSVTGFMSSTNSQKPLVLSLNGVTGTGKNHISKIIAKNIYRKGMDSSFVHLLPATKFFPHVENLSQYKTWLQNFIEDNVRSCERSLFIFDEMDKMHPGLIDIIKPYLDYHDHLGQISFRNSIFIFLSNSGGQEIAQTALDFWNAGLDRQKITLKDLEKSVSVSSFNNAGGGFYETFLIESGLVDVFVPFLPLEKHHVKQCVLAAMAERNLEPNLTVAEKVAEELIYFPKHEKLFSSNGCKTIEKRLPFHLFV</sequence>
<dbReference type="Proteomes" id="UP000694680">
    <property type="component" value="Chromosome 12"/>
</dbReference>
<feature type="signal peptide" evidence="10">
    <location>
        <begin position="1"/>
        <end position="24"/>
    </location>
</feature>
<evidence type="ECO:0000256" key="6">
    <source>
        <dbReference type="ARBA" id="ARBA00022840"/>
    </source>
</evidence>
<dbReference type="FunFam" id="3.40.50.300:FF:002276">
    <property type="entry name" value="Torsin, putative"/>
    <property type="match status" value="1"/>
</dbReference>
<reference evidence="12" key="1">
    <citation type="submission" date="2020-06" db="EMBL/GenBank/DDBJ databases">
        <authorList>
            <consortium name="Wellcome Sanger Institute Data Sharing"/>
        </authorList>
    </citation>
    <scope>NUCLEOTIDE SEQUENCE [LARGE SCALE GENOMIC DNA]</scope>
</reference>
<feature type="chain" id="PRO_5034614827" description="Torsin" evidence="10">
    <location>
        <begin position="25"/>
        <end position="332"/>
    </location>
</feature>
<feature type="domain" description="Torsin-1A C-terminal" evidence="11">
    <location>
        <begin position="272"/>
        <end position="328"/>
    </location>
</feature>
<dbReference type="Pfam" id="PF06309">
    <property type="entry name" value="Torsin"/>
    <property type="match status" value="1"/>
</dbReference>
<dbReference type="Ensembl" id="ENSGWIT00000029660.1">
    <property type="protein sequence ID" value="ENSGWIP00000027168.1"/>
    <property type="gene ID" value="ENSGWIG00000014227.1"/>
</dbReference>
<dbReference type="RefSeq" id="XP_028318294.1">
    <property type="nucleotide sequence ID" value="XM_028462493.1"/>
</dbReference>
<keyword evidence="6 9" id="KW-0067">ATP-binding</keyword>
<comment type="subcellular location">
    <subcellularLocation>
        <location evidence="1 8">Endoplasmic reticulum lumen</location>
    </subcellularLocation>
</comment>
<dbReference type="PRINTS" id="PR00300">
    <property type="entry name" value="CLPPROTEASEA"/>
</dbReference>
<keyword evidence="7" id="KW-0325">Glycoprotein</keyword>
<proteinExistence type="inferred from homology"/>
<dbReference type="PANTHER" id="PTHR10760:SF14">
    <property type="entry name" value="TORSIN-1B"/>
    <property type="match status" value="1"/>
</dbReference>
<reference evidence="12" key="2">
    <citation type="submission" date="2025-08" db="UniProtKB">
        <authorList>
            <consortium name="Ensembl"/>
        </authorList>
    </citation>
    <scope>IDENTIFICATION</scope>
</reference>
<dbReference type="InterPro" id="IPR010448">
    <property type="entry name" value="Torsin"/>
</dbReference>
<protein>
    <recommendedName>
        <fullName evidence="8">Torsin</fullName>
    </recommendedName>
</protein>
<dbReference type="GO" id="GO:0071763">
    <property type="term" value="P:nuclear membrane organization"/>
    <property type="evidence" value="ECO:0007669"/>
    <property type="project" value="TreeGrafter"/>
</dbReference>
<gene>
    <name evidence="12" type="primary">LOC114473097</name>
</gene>
<dbReference type="InterPro" id="IPR027417">
    <property type="entry name" value="P-loop_NTPase"/>
</dbReference>
<dbReference type="Gene3D" id="3.40.50.300">
    <property type="entry name" value="P-loop containing nucleotide triphosphate hydrolases"/>
    <property type="match status" value="1"/>
</dbReference>
<keyword evidence="13" id="KW-1185">Reference proteome</keyword>
<dbReference type="PIRSF" id="PIRSF038079">
    <property type="entry name" value="Torsin_2A"/>
    <property type="match status" value="1"/>
</dbReference>
<dbReference type="GO" id="GO:0019894">
    <property type="term" value="F:kinesin binding"/>
    <property type="evidence" value="ECO:0007669"/>
    <property type="project" value="TreeGrafter"/>
</dbReference>
<organism evidence="12 13">
    <name type="scientific">Gouania willdenowi</name>
    <name type="common">Blunt-snouted clingfish</name>
    <name type="synonym">Lepadogaster willdenowi</name>
    <dbReference type="NCBI Taxonomy" id="441366"/>
    <lineage>
        <taxon>Eukaryota</taxon>
        <taxon>Metazoa</taxon>
        <taxon>Chordata</taxon>
        <taxon>Craniata</taxon>
        <taxon>Vertebrata</taxon>
        <taxon>Euteleostomi</taxon>
        <taxon>Actinopterygii</taxon>
        <taxon>Neopterygii</taxon>
        <taxon>Teleostei</taxon>
        <taxon>Neoteleostei</taxon>
        <taxon>Acanthomorphata</taxon>
        <taxon>Ovalentaria</taxon>
        <taxon>Blenniimorphae</taxon>
        <taxon>Blenniiformes</taxon>
        <taxon>Gobiesocoidei</taxon>
        <taxon>Gobiesocidae</taxon>
        <taxon>Gobiesocinae</taxon>
        <taxon>Gouania</taxon>
    </lineage>
</organism>
<evidence type="ECO:0000256" key="1">
    <source>
        <dbReference type="ARBA" id="ARBA00004319"/>
    </source>
</evidence>
<dbReference type="InterPro" id="IPR049337">
    <property type="entry name" value="TOR1A_C"/>
</dbReference>
<evidence type="ECO:0000256" key="10">
    <source>
        <dbReference type="SAM" id="SignalP"/>
    </source>
</evidence>
<keyword evidence="4 9" id="KW-0547">Nucleotide-binding</keyword>
<evidence type="ECO:0000259" key="11">
    <source>
        <dbReference type="Pfam" id="PF21376"/>
    </source>
</evidence>
<name>A0A8C5F0N7_GOUWI</name>
<dbReference type="PANTHER" id="PTHR10760">
    <property type="entry name" value="TORSIN"/>
    <property type="match status" value="1"/>
</dbReference>
<dbReference type="InterPro" id="IPR017378">
    <property type="entry name" value="Torsin_1/2"/>
</dbReference>
<evidence type="ECO:0000256" key="9">
    <source>
        <dbReference type="PIRSR" id="PIRSR038079-1"/>
    </source>
</evidence>
<dbReference type="SUPFAM" id="SSF52540">
    <property type="entry name" value="P-loop containing nucleoside triphosphate hydrolases"/>
    <property type="match status" value="1"/>
</dbReference>
<evidence type="ECO:0000256" key="3">
    <source>
        <dbReference type="ARBA" id="ARBA00022729"/>
    </source>
</evidence>
<dbReference type="GO" id="GO:0005524">
    <property type="term" value="F:ATP binding"/>
    <property type="evidence" value="ECO:0007669"/>
    <property type="project" value="UniProtKB-KW"/>
</dbReference>
<keyword evidence="5 8" id="KW-0256">Endoplasmic reticulum</keyword>
<dbReference type="GO" id="GO:0034504">
    <property type="term" value="P:protein localization to nucleus"/>
    <property type="evidence" value="ECO:0007669"/>
    <property type="project" value="TreeGrafter"/>
</dbReference>
<evidence type="ECO:0000256" key="5">
    <source>
        <dbReference type="ARBA" id="ARBA00022824"/>
    </source>
</evidence>
<dbReference type="Pfam" id="PF21376">
    <property type="entry name" value="TOR1A_C"/>
    <property type="match status" value="1"/>
</dbReference>
<evidence type="ECO:0000256" key="7">
    <source>
        <dbReference type="ARBA" id="ARBA00023180"/>
    </source>
</evidence>
<dbReference type="AlphaFoldDB" id="A0A8C5F0N7"/>
<reference evidence="12" key="3">
    <citation type="submission" date="2025-09" db="UniProtKB">
        <authorList>
            <consortium name="Ensembl"/>
        </authorList>
    </citation>
    <scope>IDENTIFICATION</scope>
</reference>
<dbReference type="InterPro" id="IPR001270">
    <property type="entry name" value="ClpA/B"/>
</dbReference>